<evidence type="ECO:0000256" key="7">
    <source>
        <dbReference type="ARBA" id="ARBA00023137"/>
    </source>
</evidence>
<dbReference type="GO" id="GO:0004713">
    <property type="term" value="F:protein tyrosine kinase activity"/>
    <property type="evidence" value="ECO:0007669"/>
    <property type="project" value="UniProtKB-KW"/>
</dbReference>
<dbReference type="AlphaFoldDB" id="A0A814F818"/>
<organism evidence="11 12">
    <name type="scientific">Adineta ricciae</name>
    <name type="common">Rotifer</name>
    <dbReference type="NCBI Taxonomy" id="249248"/>
    <lineage>
        <taxon>Eukaryota</taxon>
        <taxon>Metazoa</taxon>
        <taxon>Spiralia</taxon>
        <taxon>Gnathifera</taxon>
        <taxon>Rotifera</taxon>
        <taxon>Eurotatoria</taxon>
        <taxon>Bdelloidea</taxon>
        <taxon>Adinetida</taxon>
        <taxon>Adinetidae</taxon>
        <taxon>Adineta</taxon>
    </lineage>
</organism>
<keyword evidence="2" id="KW-0808">Transferase</keyword>
<proteinExistence type="predicted"/>
<keyword evidence="3 8" id="KW-0547">Nucleotide-binding</keyword>
<dbReference type="InterPro" id="IPR017441">
    <property type="entry name" value="Protein_kinase_ATP_BS"/>
</dbReference>
<name>A0A814F818_ADIRI</name>
<feature type="binding site" evidence="8">
    <location>
        <position position="212"/>
    </location>
    <ligand>
        <name>ATP</name>
        <dbReference type="ChEBI" id="CHEBI:30616"/>
    </ligand>
</feature>
<feature type="compositionally biased region" description="Polar residues" evidence="9">
    <location>
        <begin position="98"/>
        <end position="119"/>
    </location>
</feature>
<keyword evidence="7" id="KW-0829">Tyrosine-protein kinase</keyword>
<dbReference type="InterPro" id="IPR008266">
    <property type="entry name" value="Tyr_kinase_AS"/>
</dbReference>
<dbReference type="FunFam" id="1.10.510.10:FF:001512">
    <property type="entry name" value="Receptor tyrosine-protein kinase erbB-2"/>
    <property type="match status" value="1"/>
</dbReference>
<dbReference type="GO" id="GO:0050793">
    <property type="term" value="P:regulation of developmental process"/>
    <property type="evidence" value="ECO:0007669"/>
    <property type="project" value="UniProtKB-ARBA"/>
</dbReference>
<evidence type="ECO:0000256" key="1">
    <source>
        <dbReference type="ARBA" id="ARBA00004308"/>
    </source>
</evidence>
<evidence type="ECO:0000313" key="12">
    <source>
        <dbReference type="Proteomes" id="UP000663852"/>
    </source>
</evidence>
<evidence type="ECO:0000256" key="4">
    <source>
        <dbReference type="ARBA" id="ARBA00022777"/>
    </source>
</evidence>
<dbReference type="InterPro" id="IPR050198">
    <property type="entry name" value="Non-receptor_tyrosine_kinases"/>
</dbReference>
<dbReference type="PANTHER" id="PTHR24418">
    <property type="entry name" value="TYROSINE-PROTEIN KINASE"/>
    <property type="match status" value="1"/>
</dbReference>
<accession>A0A814F818</accession>
<dbReference type="GO" id="GO:0030182">
    <property type="term" value="P:neuron differentiation"/>
    <property type="evidence" value="ECO:0007669"/>
    <property type="project" value="UniProtKB-ARBA"/>
</dbReference>
<dbReference type="Proteomes" id="UP000663852">
    <property type="component" value="Unassembled WGS sequence"/>
</dbReference>
<dbReference type="OrthoDB" id="3256376at2759"/>
<dbReference type="InterPro" id="IPR001245">
    <property type="entry name" value="Ser-Thr/Tyr_kinase_cat_dom"/>
</dbReference>
<dbReference type="CDD" id="cd00192">
    <property type="entry name" value="PTKc"/>
    <property type="match status" value="1"/>
</dbReference>
<evidence type="ECO:0000256" key="8">
    <source>
        <dbReference type="PROSITE-ProRule" id="PRU10141"/>
    </source>
</evidence>
<feature type="domain" description="Protein kinase" evidence="10">
    <location>
        <begin position="184"/>
        <end position="460"/>
    </location>
</feature>
<comment type="caution">
    <text evidence="11">The sequence shown here is derived from an EMBL/GenBank/DDBJ whole genome shotgun (WGS) entry which is preliminary data.</text>
</comment>
<feature type="region of interest" description="Disordered" evidence="9">
    <location>
        <begin position="59"/>
        <end position="175"/>
    </location>
</feature>
<dbReference type="EMBL" id="CAJNOJ010000055">
    <property type="protein sequence ID" value="CAF0979312.1"/>
    <property type="molecule type" value="Genomic_DNA"/>
</dbReference>
<dbReference type="InterPro" id="IPR000719">
    <property type="entry name" value="Prot_kinase_dom"/>
</dbReference>
<dbReference type="Gene3D" id="1.10.510.10">
    <property type="entry name" value="Transferase(Phosphotransferase) domain 1"/>
    <property type="match status" value="1"/>
</dbReference>
<reference evidence="11" key="1">
    <citation type="submission" date="2021-02" db="EMBL/GenBank/DDBJ databases">
        <authorList>
            <person name="Nowell W R."/>
        </authorList>
    </citation>
    <scope>NUCLEOTIDE SEQUENCE</scope>
</reference>
<comment type="subcellular location">
    <subcellularLocation>
        <location evidence="1">Endomembrane system</location>
    </subcellularLocation>
</comment>
<dbReference type="SMART" id="SM00219">
    <property type="entry name" value="TyrKc"/>
    <property type="match status" value="1"/>
</dbReference>
<evidence type="ECO:0000313" key="11">
    <source>
        <dbReference type="EMBL" id="CAF0979312.1"/>
    </source>
</evidence>
<dbReference type="PROSITE" id="PS00107">
    <property type="entry name" value="PROTEIN_KINASE_ATP"/>
    <property type="match status" value="1"/>
</dbReference>
<dbReference type="SUPFAM" id="SSF56112">
    <property type="entry name" value="Protein kinase-like (PK-like)"/>
    <property type="match status" value="1"/>
</dbReference>
<evidence type="ECO:0000259" key="10">
    <source>
        <dbReference type="PROSITE" id="PS50011"/>
    </source>
</evidence>
<dbReference type="GO" id="GO:0012505">
    <property type="term" value="C:endomembrane system"/>
    <property type="evidence" value="ECO:0007669"/>
    <property type="project" value="UniProtKB-SubCell"/>
</dbReference>
<dbReference type="InterPro" id="IPR020635">
    <property type="entry name" value="Tyr_kinase_cat_dom"/>
</dbReference>
<dbReference type="PROSITE" id="PS00109">
    <property type="entry name" value="PROTEIN_KINASE_TYR"/>
    <property type="match status" value="1"/>
</dbReference>
<feature type="compositionally biased region" description="Low complexity" evidence="9">
    <location>
        <begin position="130"/>
        <end position="144"/>
    </location>
</feature>
<evidence type="ECO:0000256" key="6">
    <source>
        <dbReference type="ARBA" id="ARBA00023136"/>
    </source>
</evidence>
<gene>
    <name evidence="11" type="ORF">EDS130_LOCUS13784</name>
</gene>
<dbReference type="Pfam" id="PF07714">
    <property type="entry name" value="PK_Tyr_Ser-Thr"/>
    <property type="match status" value="1"/>
</dbReference>
<keyword evidence="6" id="KW-0472">Membrane</keyword>
<dbReference type="GO" id="GO:0005524">
    <property type="term" value="F:ATP binding"/>
    <property type="evidence" value="ECO:0007669"/>
    <property type="project" value="UniProtKB-UniRule"/>
</dbReference>
<sequence length="465" mass="52866">MFNNKSFSTFPSKVRNHVNKQLLAYLGKQIIKAWDHSIAEATDNALRFAKVNNMPTPPSDDVFFEQSPPFIPPKHNHSHRRKHQHSSSSHHKQLGIRKSQSTGNLASPTSPITPNQFFNDQPKRRHRNKSSSSQASTHSSQILSIPKSTSKTSFLDHTPTPTSRQKRTKTSYDPPMTFINARDIKTIREIGRGNFGTVYHALYKNSQDVAVKTLNSTDGSFPTSTMDPNEESMEKLLQEAKMMMHLKHANVLHIVGVTFFGDQQQLSLVTDFMKNGSLLDYLKKHRELFLKSAASTVIKKLNNFSQQIYAAMSYLEDREIVHRDLAARNCLIGENDTLKVGDFGLTRLTDFGLYQATSTVCAPRWTAPEALLSSKYSSRSDVWSYGITLWEIYSLGDRPYGNVHNSAIYDIVKNSSKSIPRYLPKPHRFCSDEAYTHIILLCLTHNVTMRPRFRDLHQRIATILV</sequence>
<feature type="compositionally biased region" description="Basic residues" evidence="9">
    <location>
        <begin position="74"/>
        <end position="95"/>
    </location>
</feature>
<dbReference type="PROSITE" id="PS50011">
    <property type="entry name" value="PROTEIN_KINASE_DOM"/>
    <property type="match status" value="1"/>
</dbReference>
<dbReference type="PRINTS" id="PR00109">
    <property type="entry name" value="TYRKINASE"/>
</dbReference>
<dbReference type="GO" id="GO:0048468">
    <property type="term" value="P:cell development"/>
    <property type="evidence" value="ECO:0007669"/>
    <property type="project" value="UniProtKB-ARBA"/>
</dbReference>
<dbReference type="InterPro" id="IPR011009">
    <property type="entry name" value="Kinase-like_dom_sf"/>
</dbReference>
<evidence type="ECO:0000256" key="5">
    <source>
        <dbReference type="ARBA" id="ARBA00022840"/>
    </source>
</evidence>
<evidence type="ECO:0000256" key="2">
    <source>
        <dbReference type="ARBA" id="ARBA00022679"/>
    </source>
</evidence>
<keyword evidence="4" id="KW-0418">Kinase</keyword>
<protein>
    <recommendedName>
        <fullName evidence="10">Protein kinase domain-containing protein</fullName>
    </recommendedName>
</protein>
<keyword evidence="5 8" id="KW-0067">ATP-binding</keyword>
<evidence type="ECO:0000256" key="3">
    <source>
        <dbReference type="ARBA" id="ARBA00022741"/>
    </source>
</evidence>
<feature type="compositionally biased region" description="Polar residues" evidence="9">
    <location>
        <begin position="146"/>
        <end position="163"/>
    </location>
</feature>
<evidence type="ECO:0000256" key="9">
    <source>
        <dbReference type="SAM" id="MobiDB-lite"/>
    </source>
</evidence>